<dbReference type="GO" id="GO:0016829">
    <property type="term" value="F:lyase activity"/>
    <property type="evidence" value="ECO:0007669"/>
    <property type="project" value="UniProtKB-KW"/>
</dbReference>
<dbReference type="Pfam" id="PF17805">
    <property type="entry name" value="AsnC_trans_reg2"/>
    <property type="match status" value="2"/>
</dbReference>
<proteinExistence type="inferred from homology"/>
<reference evidence="9" key="1">
    <citation type="submission" date="2020-11" db="EMBL/GenBank/DDBJ databases">
        <title>Halonatronomonas betainensis gen. nov., sp. nov. a novel haloalkaliphilic representative of the family Halanaerobiacae capable of betaine degradation.</title>
        <authorList>
            <person name="Boltyanskaya Y."/>
            <person name="Kevbrin V."/>
            <person name="Detkova E."/>
            <person name="Grouzdev D.S."/>
            <person name="Koziaeva V."/>
            <person name="Zhilina T."/>
        </authorList>
    </citation>
    <scope>NUCLEOTIDE SEQUENCE</scope>
    <source>
        <strain evidence="9">Z-7014</strain>
    </source>
</reference>
<organism evidence="9 10">
    <name type="scientific">Halonatronomonas betaini</name>
    <dbReference type="NCBI Taxonomy" id="2778430"/>
    <lineage>
        <taxon>Bacteria</taxon>
        <taxon>Bacillati</taxon>
        <taxon>Bacillota</taxon>
        <taxon>Clostridia</taxon>
        <taxon>Halanaerobiales</taxon>
        <taxon>Halarsenatibacteraceae</taxon>
        <taxon>Halonatronomonas</taxon>
    </lineage>
</organism>
<dbReference type="PANTHER" id="PTHR43413">
    <property type="entry name" value="TRANSCRIPTIONAL REGULATOR, ASNC FAMILY"/>
    <property type="match status" value="1"/>
</dbReference>
<comment type="pathway">
    <text evidence="2">Porphyrin-containing compound metabolism.</text>
</comment>
<evidence type="ECO:0000259" key="8">
    <source>
        <dbReference type="Pfam" id="PF22451"/>
    </source>
</evidence>
<dbReference type="Gene3D" id="3.30.70.3460">
    <property type="match status" value="2"/>
</dbReference>
<comment type="caution">
    <text evidence="9">The sequence shown here is derived from an EMBL/GenBank/DDBJ whole genome shotgun (WGS) entry which is preliminary data.</text>
</comment>
<evidence type="ECO:0000256" key="4">
    <source>
        <dbReference type="ARBA" id="ARBA00023471"/>
    </source>
</evidence>
<dbReference type="InterPro" id="IPR053953">
    <property type="entry name" value="NirdL-like_HTH"/>
</dbReference>
<keyword evidence="1" id="KW-0456">Lyase</keyword>
<gene>
    <name evidence="9" type="ORF">I0Q91_11905</name>
</gene>
<dbReference type="InterPro" id="IPR040523">
    <property type="entry name" value="AsnC_trans_reg2"/>
</dbReference>
<sequence length="342" mass="38567">MSNLDTETRRLLTEAQEGIEIAGRPFRSLAERAGIEESEAIDILNDLKGDIIRRFGGVFRSGQLGFKSTLLAASVAEARIRAVAREINKLPGVTHNYRRSHDYNLWFTLTVGPEDSLDQKISKLEEDLDIEILQLPAIKRYKLGVKLDLQDKGKMETKARDAGDKGSGQADEVREARQDIYRPDQLDRNIIALLQEDIELVARPFKVIADSCGCGEDEVLARLKQMKEAGALKRIAPLLYHRRSGYQANGMVVWKMAGSEIDEAGYQLAAFDQVSHCYHRPAYPPDWPFNLYAMTHAKTQAGLEATAEEMAEEIGNKNYQIIYSLEEFKKSSMKYYSFNGRG</sequence>
<feature type="domain" description="Siroheme decarboxylase NirL-like HTH" evidence="8">
    <location>
        <begin position="187"/>
        <end position="231"/>
    </location>
</feature>
<comment type="similarity">
    <text evidence="3">Belongs to the Ahb/Nir family.</text>
</comment>
<dbReference type="PANTHER" id="PTHR43413:SF1">
    <property type="entry name" value="SIROHEME DECARBOXYLASE NIRL SUBUNIT"/>
    <property type="match status" value="1"/>
</dbReference>
<feature type="domain" description="Siroheme decarboxylase AsnC-like ligand binding" evidence="7">
    <location>
        <begin position="244"/>
        <end position="329"/>
    </location>
</feature>
<feature type="domain" description="Siroheme decarboxylase NirL-like HTH" evidence="8">
    <location>
        <begin position="9"/>
        <end position="50"/>
    </location>
</feature>
<feature type="domain" description="Siroheme decarboxylase AsnC-like ligand binding" evidence="7">
    <location>
        <begin position="63"/>
        <end position="142"/>
    </location>
</feature>
<protein>
    <recommendedName>
        <fullName evidence="4">siroheme decarboxylase</fullName>
        <ecNumber evidence="4">4.1.1.111</ecNumber>
    </recommendedName>
</protein>
<keyword evidence="10" id="KW-1185">Reference proteome</keyword>
<comment type="catalytic activity">
    <reaction evidence="5">
        <text>siroheme + 2 H(+) = 12,18-didecarboxysiroheme + 2 CO2</text>
        <dbReference type="Rhea" id="RHEA:19093"/>
        <dbReference type="ChEBI" id="CHEBI:15378"/>
        <dbReference type="ChEBI" id="CHEBI:16526"/>
        <dbReference type="ChEBI" id="CHEBI:60052"/>
        <dbReference type="ChEBI" id="CHEBI:140497"/>
        <dbReference type="EC" id="4.1.1.111"/>
    </reaction>
</comment>
<dbReference type="AlphaFoldDB" id="A0A931AXD4"/>
<dbReference type="Pfam" id="PF22451">
    <property type="entry name" value="NirdL-like_HTH"/>
    <property type="match status" value="2"/>
</dbReference>
<dbReference type="RefSeq" id="WP_270454810.1">
    <property type="nucleotide sequence ID" value="NZ_JADPIE010000007.1"/>
</dbReference>
<evidence type="ECO:0000313" key="9">
    <source>
        <dbReference type="EMBL" id="MBF8437791.1"/>
    </source>
</evidence>
<dbReference type="InterPro" id="IPR050684">
    <property type="entry name" value="HTH-Siroheme_Decarb"/>
</dbReference>
<evidence type="ECO:0000313" key="10">
    <source>
        <dbReference type="Proteomes" id="UP000621436"/>
    </source>
</evidence>
<dbReference type="Proteomes" id="UP000621436">
    <property type="component" value="Unassembled WGS sequence"/>
</dbReference>
<evidence type="ECO:0000256" key="2">
    <source>
        <dbReference type="ARBA" id="ARBA00023444"/>
    </source>
</evidence>
<evidence type="ECO:0000256" key="5">
    <source>
        <dbReference type="ARBA" id="ARBA00048470"/>
    </source>
</evidence>
<dbReference type="EMBL" id="JADPIE010000007">
    <property type="protein sequence ID" value="MBF8437791.1"/>
    <property type="molecule type" value="Genomic_DNA"/>
</dbReference>
<evidence type="ECO:0000256" key="3">
    <source>
        <dbReference type="ARBA" id="ARBA00023457"/>
    </source>
</evidence>
<name>A0A931AXD4_9FIRM</name>
<evidence type="ECO:0000256" key="6">
    <source>
        <dbReference type="SAM" id="MobiDB-lite"/>
    </source>
</evidence>
<evidence type="ECO:0000259" key="7">
    <source>
        <dbReference type="Pfam" id="PF17805"/>
    </source>
</evidence>
<evidence type="ECO:0000256" key="1">
    <source>
        <dbReference type="ARBA" id="ARBA00023239"/>
    </source>
</evidence>
<feature type="region of interest" description="Disordered" evidence="6">
    <location>
        <begin position="156"/>
        <end position="178"/>
    </location>
</feature>
<accession>A0A931AXD4</accession>
<dbReference type="EC" id="4.1.1.111" evidence="4"/>